<reference evidence="11" key="1">
    <citation type="submission" date="2020-07" db="EMBL/GenBank/DDBJ databases">
        <title>Clarias magur genome sequencing, assembly and annotation.</title>
        <authorList>
            <person name="Kushwaha B."/>
            <person name="Kumar R."/>
            <person name="Das P."/>
            <person name="Joshi C.G."/>
            <person name="Kumar D."/>
            <person name="Nagpure N.S."/>
            <person name="Pandey M."/>
            <person name="Agarwal S."/>
            <person name="Srivastava S."/>
            <person name="Singh M."/>
            <person name="Sahoo L."/>
            <person name="Jayasankar P."/>
            <person name="Meher P.K."/>
            <person name="Koringa P.G."/>
            <person name="Iquebal M.A."/>
            <person name="Das S.P."/>
            <person name="Bit A."/>
            <person name="Patnaik S."/>
            <person name="Patel N."/>
            <person name="Shah T.M."/>
            <person name="Hinsu A."/>
            <person name="Jena J.K."/>
        </authorList>
    </citation>
    <scope>NUCLEOTIDE SEQUENCE</scope>
    <source>
        <strain evidence="11">CIFAMagur01</strain>
        <tissue evidence="11">Testis</tissue>
    </source>
</reference>
<dbReference type="GO" id="GO:0010008">
    <property type="term" value="C:endosome membrane"/>
    <property type="evidence" value="ECO:0007669"/>
    <property type="project" value="UniProtKB-SubCell"/>
</dbReference>
<feature type="transmembrane region" description="Helical" evidence="9">
    <location>
        <begin position="155"/>
        <end position="179"/>
    </location>
</feature>
<dbReference type="InterPro" id="IPR006639">
    <property type="entry name" value="Preselin/SPP"/>
</dbReference>
<evidence type="ECO:0000256" key="1">
    <source>
        <dbReference type="ARBA" id="ARBA00004337"/>
    </source>
</evidence>
<keyword evidence="7 9" id="KW-1133">Transmembrane helix</keyword>
<feature type="domain" description="PA" evidence="10">
    <location>
        <begin position="57"/>
        <end position="134"/>
    </location>
</feature>
<dbReference type="GO" id="GO:0030660">
    <property type="term" value="C:Golgi-associated vesicle membrane"/>
    <property type="evidence" value="ECO:0007669"/>
    <property type="project" value="TreeGrafter"/>
</dbReference>
<feature type="transmembrane region" description="Helical" evidence="9">
    <location>
        <begin position="295"/>
        <end position="312"/>
    </location>
</feature>
<dbReference type="SMART" id="SM00730">
    <property type="entry name" value="PSN"/>
    <property type="match status" value="1"/>
</dbReference>
<dbReference type="AlphaFoldDB" id="A0A8J4T336"/>
<evidence type="ECO:0000259" key="10">
    <source>
        <dbReference type="Pfam" id="PF02225"/>
    </source>
</evidence>
<dbReference type="GO" id="GO:0098553">
    <property type="term" value="C:lumenal side of endoplasmic reticulum membrane"/>
    <property type="evidence" value="ECO:0007669"/>
    <property type="project" value="TreeGrafter"/>
</dbReference>
<dbReference type="Pfam" id="PF04258">
    <property type="entry name" value="Peptidase_A22B"/>
    <property type="match status" value="1"/>
</dbReference>
<dbReference type="GO" id="GO:0098554">
    <property type="term" value="C:cytoplasmic side of endoplasmic reticulum membrane"/>
    <property type="evidence" value="ECO:0007669"/>
    <property type="project" value="TreeGrafter"/>
</dbReference>
<feature type="non-terminal residue" evidence="11">
    <location>
        <position position="1"/>
    </location>
</feature>
<feature type="transmembrane region" description="Helical" evidence="9">
    <location>
        <begin position="200"/>
        <end position="219"/>
    </location>
</feature>
<dbReference type="SUPFAM" id="SSF52025">
    <property type="entry name" value="PA domain"/>
    <property type="match status" value="1"/>
</dbReference>
<dbReference type="OrthoDB" id="29661at2759"/>
<dbReference type="InterPro" id="IPR046450">
    <property type="entry name" value="PA_dom_sf"/>
</dbReference>
<dbReference type="InterPro" id="IPR003137">
    <property type="entry name" value="PA_domain"/>
</dbReference>
<comment type="similarity">
    <text evidence="3">Belongs to the peptidase A22B family.</text>
</comment>
<dbReference type="Proteomes" id="UP000727407">
    <property type="component" value="Unassembled WGS sequence"/>
</dbReference>
<evidence type="ECO:0000256" key="8">
    <source>
        <dbReference type="ARBA" id="ARBA00023136"/>
    </source>
</evidence>
<evidence type="ECO:0000256" key="7">
    <source>
        <dbReference type="ARBA" id="ARBA00022989"/>
    </source>
</evidence>
<evidence type="ECO:0000256" key="9">
    <source>
        <dbReference type="SAM" id="Phobius"/>
    </source>
</evidence>
<keyword evidence="8 9" id="KW-0472">Membrane</keyword>
<evidence type="ECO:0000256" key="6">
    <source>
        <dbReference type="ARBA" id="ARBA00022801"/>
    </source>
</evidence>
<organism evidence="11 12">
    <name type="scientific">Clarias magur</name>
    <name type="common">Asian catfish</name>
    <name type="synonym">Macropteronotus magur</name>
    <dbReference type="NCBI Taxonomy" id="1594786"/>
    <lineage>
        <taxon>Eukaryota</taxon>
        <taxon>Metazoa</taxon>
        <taxon>Chordata</taxon>
        <taxon>Craniata</taxon>
        <taxon>Vertebrata</taxon>
        <taxon>Euteleostomi</taxon>
        <taxon>Actinopterygii</taxon>
        <taxon>Neopterygii</taxon>
        <taxon>Teleostei</taxon>
        <taxon>Ostariophysi</taxon>
        <taxon>Siluriformes</taxon>
        <taxon>Clariidae</taxon>
        <taxon>Clarias</taxon>
    </lineage>
</organism>
<dbReference type="PANTHER" id="PTHR12174:SF39">
    <property type="entry name" value="SIGNAL PEPTIDE PEPTIDASE-LIKE 2B"/>
    <property type="match status" value="1"/>
</dbReference>
<evidence type="ECO:0000313" key="12">
    <source>
        <dbReference type="Proteomes" id="UP000727407"/>
    </source>
</evidence>
<name>A0A8J4T336_CLAMG</name>
<dbReference type="PANTHER" id="PTHR12174">
    <property type="entry name" value="SIGNAL PEPTIDE PEPTIDASE"/>
    <property type="match status" value="1"/>
</dbReference>
<dbReference type="Pfam" id="PF02225">
    <property type="entry name" value="PA"/>
    <property type="match status" value="1"/>
</dbReference>
<dbReference type="GO" id="GO:0005765">
    <property type="term" value="C:lysosomal membrane"/>
    <property type="evidence" value="ECO:0007669"/>
    <property type="project" value="TreeGrafter"/>
</dbReference>
<keyword evidence="4 9" id="KW-0812">Transmembrane</keyword>
<evidence type="ECO:0000256" key="3">
    <source>
        <dbReference type="ARBA" id="ARBA00006859"/>
    </source>
</evidence>
<evidence type="ECO:0000256" key="5">
    <source>
        <dbReference type="ARBA" id="ARBA00022753"/>
    </source>
</evidence>
<keyword evidence="12" id="KW-1185">Reference proteome</keyword>
<sequence length="479" mass="53570">MWCLSLQVLGKHGVARFSDLGASRGKDYCINISSSWTLSPLQHPNTSTVEVYDLTQSVLCSDSDVPDAGFIGRIAMVTGGNCTFYEKVHLAENNGAKGLLIFTIEDLIFPNGNTSQYEEITIPLALLSYADLLDIRTHFGDRKQVALYSPDEPDVYFSVVVIFILAVGTVVGGGYWAGVREHEKRLQGEECKTEEMSPKIISLLVASCCVWLVLLYFFYDHMVYFFIVVFCLVSPVGLYKCLWPVVCRIPVGMCRVPENMVPCLKMRPDLRMVLLAVLCASVSIIWGVFRNDNRWAWVLQDILGMAFCMYLLKLFRMPSLRACTLLLGGLLFYDVFFVFITPYFTKSGESIMAEVAGGPSVSSTQEKIPMVLKVPSLNFTAVFCSWPFLLLGLGDILLPGLLVAYCHRFDVLVQAPRVYFMASVLGYSVGLVLSFVFVLLMKSAQPALLYLVPCTLLFSLPVALWRSELKLYWNGGRFL</sequence>
<keyword evidence="5" id="KW-0967">Endosome</keyword>
<feature type="transmembrane region" description="Helical" evidence="9">
    <location>
        <begin position="447"/>
        <end position="465"/>
    </location>
</feature>
<feature type="transmembrane region" description="Helical" evidence="9">
    <location>
        <begin position="225"/>
        <end position="251"/>
    </location>
</feature>
<comment type="subcellular location">
    <subcellularLocation>
        <location evidence="1">Endosome membrane</location>
        <topology evidence="1">Multi-pass membrane protein</topology>
    </subcellularLocation>
    <subcellularLocation>
        <location evidence="2">Membrane</location>
        <topology evidence="2">Multi-pass membrane protein</topology>
        <orientation evidence="2">Lumenal side</orientation>
    </subcellularLocation>
</comment>
<dbReference type="EMBL" id="QNUK01001053">
    <property type="protein sequence ID" value="KAF5887933.1"/>
    <property type="molecule type" value="Genomic_DNA"/>
</dbReference>
<protein>
    <submittedName>
        <fullName evidence="11">Signal peptide peptidase-like 2B</fullName>
    </submittedName>
</protein>
<accession>A0A8J4T336</accession>
<feature type="transmembrane region" description="Helical" evidence="9">
    <location>
        <begin position="379"/>
        <end position="406"/>
    </location>
</feature>
<evidence type="ECO:0000256" key="2">
    <source>
        <dbReference type="ARBA" id="ARBA00004366"/>
    </source>
</evidence>
<evidence type="ECO:0000256" key="4">
    <source>
        <dbReference type="ARBA" id="ARBA00022692"/>
    </source>
</evidence>
<dbReference type="GO" id="GO:0033619">
    <property type="term" value="P:membrane protein proteolysis"/>
    <property type="evidence" value="ECO:0007669"/>
    <property type="project" value="TreeGrafter"/>
</dbReference>
<proteinExistence type="inferred from homology"/>
<comment type="caution">
    <text evidence="11">The sequence shown here is derived from an EMBL/GenBank/DDBJ whole genome shotgun (WGS) entry which is preliminary data.</text>
</comment>
<evidence type="ECO:0000313" key="11">
    <source>
        <dbReference type="EMBL" id="KAF5887933.1"/>
    </source>
</evidence>
<gene>
    <name evidence="11" type="primary">sppl2b</name>
    <name evidence="11" type="ORF">DAT39_022091</name>
</gene>
<feature type="transmembrane region" description="Helical" evidence="9">
    <location>
        <begin position="272"/>
        <end position="289"/>
    </location>
</feature>
<feature type="transmembrane region" description="Helical" evidence="9">
    <location>
        <begin position="418"/>
        <end position="441"/>
    </location>
</feature>
<keyword evidence="6" id="KW-0378">Hydrolase</keyword>
<feature type="transmembrane region" description="Helical" evidence="9">
    <location>
        <begin position="324"/>
        <end position="344"/>
    </location>
</feature>
<dbReference type="GO" id="GO:0042500">
    <property type="term" value="F:aspartic endopeptidase activity, intramembrane cleaving"/>
    <property type="evidence" value="ECO:0007669"/>
    <property type="project" value="InterPro"/>
</dbReference>
<dbReference type="Gene3D" id="3.50.30.30">
    <property type="match status" value="1"/>
</dbReference>
<dbReference type="InterPro" id="IPR007369">
    <property type="entry name" value="Peptidase_A22B_SPP"/>
</dbReference>